<dbReference type="AlphaFoldDB" id="A0A1H5XDV0"/>
<protein>
    <submittedName>
        <fullName evidence="1">Uncharacterized protein</fullName>
    </submittedName>
</protein>
<accession>A0A1H5XDV0</accession>
<evidence type="ECO:0000313" key="2">
    <source>
        <dbReference type="Proteomes" id="UP000236751"/>
    </source>
</evidence>
<name>A0A1H5XDV0_NITMU</name>
<dbReference type="Proteomes" id="UP000236751">
    <property type="component" value="Unassembled WGS sequence"/>
</dbReference>
<dbReference type="EMBL" id="FNVK01000029">
    <property type="protein sequence ID" value="SEG09376.1"/>
    <property type="molecule type" value="Genomic_DNA"/>
</dbReference>
<organism evidence="1 2">
    <name type="scientific">Nitrosospira multiformis (strain ATCC 25196 / NCIMB 11849 / C 71)</name>
    <dbReference type="NCBI Taxonomy" id="323848"/>
    <lineage>
        <taxon>Bacteria</taxon>
        <taxon>Pseudomonadati</taxon>
        <taxon>Pseudomonadota</taxon>
        <taxon>Betaproteobacteria</taxon>
        <taxon>Nitrosomonadales</taxon>
        <taxon>Nitrosomonadaceae</taxon>
        <taxon>Nitrosospira</taxon>
    </lineage>
</organism>
<gene>
    <name evidence="1" type="ORF">SAMN05216403_1297</name>
</gene>
<proteinExistence type="predicted"/>
<evidence type="ECO:0000313" key="1">
    <source>
        <dbReference type="EMBL" id="SEG09376.1"/>
    </source>
</evidence>
<reference evidence="1 2" key="1">
    <citation type="submission" date="2016-10" db="EMBL/GenBank/DDBJ databases">
        <authorList>
            <person name="de Groot N.N."/>
        </authorList>
    </citation>
    <scope>NUCLEOTIDE SEQUENCE [LARGE SCALE GENOMIC DNA]</scope>
    <source>
        <strain evidence="1 2">Nl13</strain>
    </source>
</reference>
<dbReference type="RefSeq" id="WP_256326994.1">
    <property type="nucleotide sequence ID" value="NC_007614.1"/>
</dbReference>
<sequence length="43" mass="4878">MKEKTGIRDSQERNALLSERGNLKMTGQHMRMFVAIPLGFTSP</sequence>